<dbReference type="NCBIfam" id="NF002320">
    <property type="entry name" value="PRK01259.1"/>
    <property type="match status" value="1"/>
</dbReference>
<evidence type="ECO:0000256" key="4">
    <source>
        <dbReference type="ARBA" id="ARBA00022727"/>
    </source>
</evidence>
<keyword evidence="5" id="KW-0547">Nucleotide-binding</keyword>
<evidence type="ECO:0000313" key="11">
    <source>
        <dbReference type="EMBL" id="BBH20558.1"/>
    </source>
</evidence>
<protein>
    <recommendedName>
        <fullName evidence="1">ribose-phosphate diphosphokinase</fullName>
        <ecNumber evidence="1">2.7.6.1</ecNumber>
    </recommendedName>
</protein>
<evidence type="ECO:0000256" key="2">
    <source>
        <dbReference type="ARBA" id="ARBA00022679"/>
    </source>
</evidence>
<dbReference type="InterPro" id="IPR000836">
    <property type="entry name" value="PRTase_dom"/>
</dbReference>
<comment type="catalytic activity">
    <reaction evidence="9">
        <text>D-ribose 5-phosphate + ATP = 5-phospho-alpha-D-ribose 1-diphosphate + AMP + H(+)</text>
        <dbReference type="Rhea" id="RHEA:15609"/>
        <dbReference type="ChEBI" id="CHEBI:15378"/>
        <dbReference type="ChEBI" id="CHEBI:30616"/>
        <dbReference type="ChEBI" id="CHEBI:58017"/>
        <dbReference type="ChEBI" id="CHEBI:78346"/>
        <dbReference type="ChEBI" id="CHEBI:456215"/>
        <dbReference type="EC" id="2.7.6.1"/>
    </reaction>
</comment>
<keyword evidence="8" id="KW-0460">Magnesium</keyword>
<dbReference type="InterPro" id="IPR029099">
    <property type="entry name" value="Pribosyltran_N"/>
</dbReference>
<dbReference type="CDD" id="cd06223">
    <property type="entry name" value="PRTases_typeI"/>
    <property type="match status" value="1"/>
</dbReference>
<organism evidence="11 12">
    <name type="scientific">Paenibacillus baekrokdamisoli</name>
    <dbReference type="NCBI Taxonomy" id="1712516"/>
    <lineage>
        <taxon>Bacteria</taxon>
        <taxon>Bacillati</taxon>
        <taxon>Bacillota</taxon>
        <taxon>Bacilli</taxon>
        <taxon>Bacillales</taxon>
        <taxon>Paenibacillaceae</taxon>
        <taxon>Paenibacillus</taxon>
    </lineage>
</organism>
<evidence type="ECO:0000256" key="1">
    <source>
        <dbReference type="ARBA" id="ARBA00013247"/>
    </source>
</evidence>
<dbReference type="SUPFAM" id="SSF53271">
    <property type="entry name" value="PRTase-like"/>
    <property type="match status" value="2"/>
</dbReference>
<dbReference type="FunFam" id="3.40.50.2020:FF:000007">
    <property type="entry name" value="Ribose-phosphate pyrophosphokinase"/>
    <property type="match status" value="1"/>
</dbReference>
<dbReference type="Pfam" id="PF14572">
    <property type="entry name" value="Pribosyl_synth"/>
    <property type="match status" value="1"/>
</dbReference>
<sequence>MILNEQIALFSGSSNPQLAELIGQHLNQPLGKIKRSRFKSGEIYVNYEEGLRNRHVYLVQSFSHPINDNFVELLVMIDAAKRASAKTINVVVPYFGYARQERKSNPREPISAKMVSDVLTTVGANRVITLDLHSPAIQGFFNIPVDHLTALDLLCKYIKSKNIENPIIVSPDAGRAETAEKLANYLDYPFAIMVKKRPSHNESVITHVIGEVEGHTPIIIEDLIDTGSTIQKVVEGLKERGANDSYVCATHPVFSGPALQILDHPNIKEVIITDSIALPENYPSYIKVISVSSLLAEAISTNIYGGSISELFKIKSV</sequence>
<evidence type="ECO:0000256" key="3">
    <source>
        <dbReference type="ARBA" id="ARBA00022723"/>
    </source>
</evidence>
<feature type="domain" description="Ribose-phosphate pyrophosphokinase N-terminal" evidence="10">
    <location>
        <begin position="8"/>
        <end position="123"/>
    </location>
</feature>
<evidence type="ECO:0000256" key="9">
    <source>
        <dbReference type="ARBA" id="ARBA00049535"/>
    </source>
</evidence>
<keyword evidence="12" id="KW-1185">Reference proteome</keyword>
<keyword evidence="7" id="KW-0067">ATP-binding</keyword>
<dbReference type="InterPro" id="IPR005946">
    <property type="entry name" value="Rib-P_diPkinase"/>
</dbReference>
<dbReference type="GO" id="GO:0016301">
    <property type="term" value="F:kinase activity"/>
    <property type="evidence" value="ECO:0007669"/>
    <property type="project" value="UniProtKB-KW"/>
</dbReference>
<dbReference type="GO" id="GO:0000287">
    <property type="term" value="F:magnesium ion binding"/>
    <property type="evidence" value="ECO:0007669"/>
    <property type="project" value="InterPro"/>
</dbReference>
<accession>A0A3G9J9L5</accession>
<evidence type="ECO:0000256" key="8">
    <source>
        <dbReference type="ARBA" id="ARBA00022842"/>
    </source>
</evidence>
<dbReference type="PANTHER" id="PTHR10210:SF41">
    <property type="entry name" value="RIBOSE-PHOSPHATE PYROPHOSPHOKINASE 1, CHLOROPLASTIC"/>
    <property type="match status" value="1"/>
</dbReference>
<evidence type="ECO:0000256" key="7">
    <source>
        <dbReference type="ARBA" id="ARBA00022840"/>
    </source>
</evidence>
<dbReference type="GO" id="GO:0004749">
    <property type="term" value="F:ribose phosphate diphosphokinase activity"/>
    <property type="evidence" value="ECO:0007669"/>
    <property type="project" value="UniProtKB-EC"/>
</dbReference>
<dbReference type="Pfam" id="PF13793">
    <property type="entry name" value="Pribosyltran_N"/>
    <property type="match status" value="1"/>
</dbReference>
<dbReference type="SMART" id="SM01400">
    <property type="entry name" value="Pribosyltran_N"/>
    <property type="match status" value="1"/>
</dbReference>
<proteinExistence type="predicted"/>
<dbReference type="Gene3D" id="3.40.50.2020">
    <property type="match status" value="2"/>
</dbReference>
<dbReference type="GO" id="GO:0006164">
    <property type="term" value="P:purine nucleotide biosynthetic process"/>
    <property type="evidence" value="ECO:0007669"/>
    <property type="project" value="TreeGrafter"/>
</dbReference>
<keyword evidence="3" id="KW-0479">Metal-binding</keyword>
<dbReference type="EMBL" id="AP019308">
    <property type="protein sequence ID" value="BBH20558.1"/>
    <property type="molecule type" value="Genomic_DNA"/>
</dbReference>
<dbReference type="EC" id="2.7.6.1" evidence="1"/>
<dbReference type="PANTHER" id="PTHR10210">
    <property type="entry name" value="RIBOSE-PHOSPHATE DIPHOSPHOKINASE FAMILY MEMBER"/>
    <property type="match status" value="1"/>
</dbReference>
<dbReference type="KEGG" id="pbk:Back11_19030"/>
<evidence type="ECO:0000313" key="12">
    <source>
        <dbReference type="Proteomes" id="UP000275368"/>
    </source>
</evidence>
<evidence type="ECO:0000256" key="5">
    <source>
        <dbReference type="ARBA" id="ARBA00022741"/>
    </source>
</evidence>
<evidence type="ECO:0000256" key="6">
    <source>
        <dbReference type="ARBA" id="ARBA00022777"/>
    </source>
</evidence>
<reference evidence="11 12" key="1">
    <citation type="submission" date="2018-11" db="EMBL/GenBank/DDBJ databases">
        <title>Complete genome sequence of Paenibacillus baekrokdamisoli strain KCTC 33723.</title>
        <authorList>
            <person name="Kang S.W."/>
            <person name="Lee K.C."/>
            <person name="Kim K.K."/>
            <person name="Kim J.S."/>
            <person name="Kim D.S."/>
            <person name="Ko S.H."/>
            <person name="Yang S.H."/>
            <person name="Lee J.S."/>
        </authorList>
    </citation>
    <scope>NUCLEOTIDE SEQUENCE [LARGE SCALE GENOMIC DNA]</scope>
    <source>
        <strain evidence="11 12">KCTC 33723</strain>
    </source>
</reference>
<dbReference type="InterPro" id="IPR029057">
    <property type="entry name" value="PRTase-like"/>
</dbReference>
<dbReference type="AlphaFoldDB" id="A0A3G9J9L5"/>
<dbReference type="GO" id="GO:0005737">
    <property type="term" value="C:cytoplasm"/>
    <property type="evidence" value="ECO:0007669"/>
    <property type="project" value="TreeGrafter"/>
</dbReference>
<dbReference type="GO" id="GO:0005524">
    <property type="term" value="F:ATP binding"/>
    <property type="evidence" value="ECO:0007669"/>
    <property type="project" value="UniProtKB-KW"/>
</dbReference>
<gene>
    <name evidence="11" type="primary">prs_1</name>
    <name evidence="11" type="ORF">Back11_19030</name>
</gene>
<dbReference type="GO" id="GO:0006015">
    <property type="term" value="P:5-phosphoribose 1-diphosphate biosynthetic process"/>
    <property type="evidence" value="ECO:0007669"/>
    <property type="project" value="TreeGrafter"/>
</dbReference>
<keyword evidence="2" id="KW-0808">Transferase</keyword>
<evidence type="ECO:0000259" key="10">
    <source>
        <dbReference type="Pfam" id="PF13793"/>
    </source>
</evidence>
<keyword evidence="4" id="KW-0545">Nucleotide biosynthesis</keyword>
<dbReference type="Proteomes" id="UP000275368">
    <property type="component" value="Chromosome"/>
</dbReference>
<name>A0A3G9J9L5_9BACL</name>
<dbReference type="GO" id="GO:0002189">
    <property type="term" value="C:ribose phosphate diphosphokinase complex"/>
    <property type="evidence" value="ECO:0007669"/>
    <property type="project" value="TreeGrafter"/>
</dbReference>
<keyword evidence="6 11" id="KW-0418">Kinase</keyword>
<dbReference type="NCBIfam" id="TIGR01251">
    <property type="entry name" value="ribP_PPkin"/>
    <property type="match status" value="1"/>
</dbReference>